<keyword evidence="3" id="KW-1185">Reference proteome</keyword>
<sequence>MNAFRLSCPRCKEAFSSDNADHLTDALLTHLKVEHGHAPPREHVLARIERHNPPSRLGS</sequence>
<evidence type="ECO:0000313" key="2">
    <source>
        <dbReference type="EMBL" id="PFG17957.1"/>
    </source>
</evidence>
<feature type="region of interest" description="Disordered" evidence="1">
    <location>
        <begin position="37"/>
        <end position="59"/>
    </location>
</feature>
<evidence type="ECO:0008006" key="4">
    <source>
        <dbReference type="Google" id="ProtNLM"/>
    </source>
</evidence>
<accession>A0A2A9CU22</accession>
<proteinExistence type="predicted"/>
<evidence type="ECO:0000256" key="1">
    <source>
        <dbReference type="SAM" id="MobiDB-lite"/>
    </source>
</evidence>
<gene>
    <name evidence="2" type="ORF">ATK74_2536</name>
</gene>
<dbReference type="Proteomes" id="UP000226079">
    <property type="component" value="Unassembled WGS sequence"/>
</dbReference>
<dbReference type="AlphaFoldDB" id="A0A2A9CU22"/>
<name>A0A2A9CU22_9ACTN</name>
<feature type="compositionally biased region" description="Basic and acidic residues" evidence="1">
    <location>
        <begin position="37"/>
        <end position="52"/>
    </location>
</feature>
<protein>
    <recommendedName>
        <fullName evidence="4">C2H2-type domain-containing protein</fullName>
    </recommendedName>
</protein>
<dbReference type="EMBL" id="PDJC01000001">
    <property type="protein sequence ID" value="PFG17957.1"/>
    <property type="molecule type" value="Genomic_DNA"/>
</dbReference>
<comment type="caution">
    <text evidence="2">The sequence shown here is derived from an EMBL/GenBank/DDBJ whole genome shotgun (WGS) entry which is preliminary data.</text>
</comment>
<reference evidence="2 3" key="1">
    <citation type="submission" date="2017-10" db="EMBL/GenBank/DDBJ databases">
        <title>Sequencing the genomes of 1000 actinobacteria strains.</title>
        <authorList>
            <person name="Klenk H.-P."/>
        </authorList>
    </citation>
    <scope>NUCLEOTIDE SEQUENCE [LARGE SCALE GENOMIC DNA]</scope>
    <source>
        <strain evidence="2 3">DSM 15597</strain>
    </source>
</reference>
<organism evidence="2 3">
    <name type="scientific">Propionicimonas paludicola</name>
    <dbReference type="NCBI Taxonomy" id="185243"/>
    <lineage>
        <taxon>Bacteria</taxon>
        <taxon>Bacillati</taxon>
        <taxon>Actinomycetota</taxon>
        <taxon>Actinomycetes</taxon>
        <taxon>Propionibacteriales</taxon>
        <taxon>Nocardioidaceae</taxon>
        <taxon>Propionicimonas</taxon>
    </lineage>
</organism>
<evidence type="ECO:0000313" key="3">
    <source>
        <dbReference type="Proteomes" id="UP000226079"/>
    </source>
</evidence>